<dbReference type="GO" id="GO:0003700">
    <property type="term" value="F:DNA-binding transcription factor activity"/>
    <property type="evidence" value="ECO:0007669"/>
    <property type="project" value="InterPro"/>
</dbReference>
<dbReference type="GO" id="GO:0097367">
    <property type="term" value="F:carbohydrate derivative binding"/>
    <property type="evidence" value="ECO:0007669"/>
    <property type="project" value="InterPro"/>
</dbReference>
<dbReference type="GO" id="GO:0003677">
    <property type="term" value="F:DNA binding"/>
    <property type="evidence" value="ECO:0007669"/>
    <property type="project" value="UniProtKB-KW"/>
</dbReference>
<sequence length="236" mass="26914">MKAKSKFTPTELKIYQFILSKPDKVVNYSLRQLALKLKVSPASVVRTVKDMGYAHYEDLCEQLKNSAEDLPVTDDITYQARWYFQQSLSRIYDKKIDQFKKIAKDCLDFVFFGIGTSGYLAEYGARQFVNNGQSAFVISDSSYPIQLGKKDFPKRALIVLSVSGETDHVIKRVINFKAKGVKIISITNNSDNTLAQLSDINFDYMLEPKIIGYTINLTSQIPVVYILERLSRSFDE</sequence>
<dbReference type="CDD" id="cd05013">
    <property type="entry name" value="SIS_RpiR"/>
    <property type="match status" value="1"/>
</dbReference>
<dbReference type="RefSeq" id="WP_317635706.1">
    <property type="nucleotide sequence ID" value="NZ_AP026802.1"/>
</dbReference>
<evidence type="ECO:0000256" key="3">
    <source>
        <dbReference type="ARBA" id="ARBA00023163"/>
    </source>
</evidence>
<dbReference type="InterPro" id="IPR001347">
    <property type="entry name" value="SIS_dom"/>
</dbReference>
<dbReference type="GO" id="GO:1901135">
    <property type="term" value="P:carbohydrate derivative metabolic process"/>
    <property type="evidence" value="ECO:0007669"/>
    <property type="project" value="InterPro"/>
</dbReference>
<evidence type="ECO:0000256" key="1">
    <source>
        <dbReference type="ARBA" id="ARBA00023015"/>
    </source>
</evidence>
<dbReference type="PROSITE" id="PS51464">
    <property type="entry name" value="SIS"/>
    <property type="match status" value="1"/>
</dbReference>
<evidence type="ECO:0000313" key="6">
    <source>
        <dbReference type="EMBL" id="BDR57765.1"/>
    </source>
</evidence>
<dbReference type="Pfam" id="PF01418">
    <property type="entry name" value="HTH_6"/>
    <property type="match status" value="1"/>
</dbReference>
<protein>
    <submittedName>
        <fullName evidence="6">RpiR family transcriptional regulator</fullName>
    </submittedName>
</protein>
<name>A0AAU9DD80_9LACO</name>
<dbReference type="Gene3D" id="1.10.10.10">
    <property type="entry name" value="Winged helix-like DNA-binding domain superfamily/Winged helix DNA-binding domain"/>
    <property type="match status" value="1"/>
</dbReference>
<evidence type="ECO:0000256" key="2">
    <source>
        <dbReference type="ARBA" id="ARBA00023125"/>
    </source>
</evidence>
<dbReference type="InterPro" id="IPR047640">
    <property type="entry name" value="RpiR-like"/>
</dbReference>
<reference evidence="6 7" key="1">
    <citation type="journal article" date="2023" name="Microbiol. Spectr.">
        <title>Symbiosis of Carpenter Bees with Uncharacterized Lactic Acid Bacteria Showing NAD Auxotrophy.</title>
        <authorList>
            <person name="Kawasaki S."/>
            <person name="Ozawa K."/>
            <person name="Mori T."/>
            <person name="Yamamoto A."/>
            <person name="Ito M."/>
            <person name="Ohkuma M."/>
            <person name="Sakamoto M."/>
            <person name="Matsutani M."/>
        </authorList>
    </citation>
    <scope>NUCLEOTIDE SEQUENCE [LARGE SCALE GENOMIC DNA]</scope>
    <source>
        <strain evidence="6 7">XA3</strain>
    </source>
</reference>
<feature type="domain" description="SIS" evidence="5">
    <location>
        <begin position="95"/>
        <end position="236"/>
    </location>
</feature>
<dbReference type="InterPro" id="IPR000281">
    <property type="entry name" value="HTH_RpiR"/>
</dbReference>
<dbReference type="EMBL" id="AP026802">
    <property type="protein sequence ID" value="BDR57765.1"/>
    <property type="molecule type" value="Genomic_DNA"/>
</dbReference>
<dbReference type="SUPFAM" id="SSF53697">
    <property type="entry name" value="SIS domain"/>
    <property type="match status" value="1"/>
</dbReference>
<dbReference type="AlphaFoldDB" id="A0AAU9DD80"/>
<evidence type="ECO:0000259" key="4">
    <source>
        <dbReference type="PROSITE" id="PS51071"/>
    </source>
</evidence>
<proteinExistence type="predicted"/>
<keyword evidence="3" id="KW-0804">Transcription</keyword>
<evidence type="ECO:0000259" key="5">
    <source>
        <dbReference type="PROSITE" id="PS51464"/>
    </source>
</evidence>
<dbReference type="PANTHER" id="PTHR30514">
    <property type="entry name" value="GLUCOKINASE"/>
    <property type="match status" value="1"/>
</dbReference>
<dbReference type="Pfam" id="PF01380">
    <property type="entry name" value="SIS"/>
    <property type="match status" value="1"/>
</dbReference>
<gene>
    <name evidence="6" type="ORF">XA3_02060</name>
</gene>
<dbReference type="Gene3D" id="3.40.50.10490">
    <property type="entry name" value="Glucose-6-phosphate isomerase like protein, domain 1"/>
    <property type="match status" value="1"/>
</dbReference>
<keyword evidence="1" id="KW-0805">Transcription regulation</keyword>
<organism evidence="6 7">
    <name type="scientific">Xylocopilactobacillus apicola</name>
    <dbReference type="NCBI Taxonomy" id="2932184"/>
    <lineage>
        <taxon>Bacteria</taxon>
        <taxon>Bacillati</taxon>
        <taxon>Bacillota</taxon>
        <taxon>Bacilli</taxon>
        <taxon>Lactobacillales</taxon>
        <taxon>Lactobacillaceae</taxon>
        <taxon>Xylocopilactobacillus</taxon>
    </lineage>
</organism>
<feature type="domain" description="HTH rpiR-type" evidence="4">
    <location>
        <begin position="1"/>
        <end position="70"/>
    </location>
</feature>
<dbReference type="InterPro" id="IPR046348">
    <property type="entry name" value="SIS_dom_sf"/>
</dbReference>
<dbReference type="InterPro" id="IPR035472">
    <property type="entry name" value="RpiR-like_SIS"/>
</dbReference>
<keyword evidence="2" id="KW-0238">DNA-binding</keyword>
<keyword evidence="7" id="KW-1185">Reference proteome</keyword>
<dbReference type="KEGG" id="xap:XA3_02060"/>
<dbReference type="PANTHER" id="PTHR30514:SF1">
    <property type="entry name" value="HTH-TYPE TRANSCRIPTIONAL REGULATOR HEXR-RELATED"/>
    <property type="match status" value="1"/>
</dbReference>
<dbReference type="SUPFAM" id="SSF46689">
    <property type="entry name" value="Homeodomain-like"/>
    <property type="match status" value="1"/>
</dbReference>
<accession>A0AAU9DD80</accession>
<dbReference type="InterPro" id="IPR009057">
    <property type="entry name" value="Homeodomain-like_sf"/>
</dbReference>
<dbReference type="PROSITE" id="PS51071">
    <property type="entry name" value="HTH_RPIR"/>
    <property type="match status" value="1"/>
</dbReference>
<dbReference type="InterPro" id="IPR036388">
    <property type="entry name" value="WH-like_DNA-bd_sf"/>
</dbReference>
<evidence type="ECO:0000313" key="7">
    <source>
        <dbReference type="Proteomes" id="UP001321861"/>
    </source>
</evidence>
<dbReference type="Proteomes" id="UP001321861">
    <property type="component" value="Chromosome"/>
</dbReference>